<gene>
    <name evidence="2" type="ORF">NONO_c22520</name>
</gene>
<organism evidence="2 3">
    <name type="scientific">Nocardia nova SH22a</name>
    <dbReference type="NCBI Taxonomy" id="1415166"/>
    <lineage>
        <taxon>Bacteria</taxon>
        <taxon>Bacillati</taxon>
        <taxon>Actinomycetota</taxon>
        <taxon>Actinomycetes</taxon>
        <taxon>Mycobacteriales</taxon>
        <taxon>Nocardiaceae</taxon>
        <taxon>Nocardia</taxon>
    </lineage>
</organism>
<dbReference type="EMBL" id="CP006850">
    <property type="protein sequence ID" value="AHH17050.1"/>
    <property type="molecule type" value="Genomic_DNA"/>
</dbReference>
<feature type="region of interest" description="Disordered" evidence="1">
    <location>
        <begin position="193"/>
        <end position="246"/>
    </location>
</feature>
<evidence type="ECO:0000313" key="3">
    <source>
        <dbReference type="Proteomes" id="UP000019150"/>
    </source>
</evidence>
<dbReference type="KEGG" id="nno:NONO_c22520"/>
<protein>
    <submittedName>
        <fullName evidence="2">Uncharacterized protein</fullName>
    </submittedName>
</protein>
<name>W5TCH7_9NOCA</name>
<reference evidence="2 3" key="1">
    <citation type="journal article" date="2014" name="Appl. Environ. Microbiol.">
        <title>Insights into the Microbial Degradation of Rubber and Gutta-Percha by Analysis of the Complete Genome of Nocardia nova SH22a.</title>
        <authorList>
            <person name="Luo Q."/>
            <person name="Hiessl S."/>
            <person name="Poehlein A."/>
            <person name="Daniel R."/>
            <person name="Steinbuchel A."/>
        </authorList>
    </citation>
    <scope>NUCLEOTIDE SEQUENCE [LARGE SCALE GENOMIC DNA]</scope>
    <source>
        <strain evidence="2">SH22a</strain>
    </source>
</reference>
<feature type="compositionally biased region" description="Basic and acidic residues" evidence="1">
    <location>
        <begin position="135"/>
        <end position="151"/>
    </location>
</feature>
<sequence>MTSGAPKPTVCVRCGGRPGILAAASRYRLSTKPTRSRSASSRPARILLRHASCIRSGTSCGTAFNTSFGPISPLPLVFRRSPVERTPDEGGEPVPRPLASRSVRHATRKWTELPHSRGGTPPSSDSYPAEGQSVRPREETRYGQRERDQPTRRHLSPSTSCERAVGHVVGAHRCGRIGPARDLGFRDATARPRNTAPRISSATSPAVHTSPTRWHGRPSRLHARDCVGVGRVGHHRLRPHPRRRPT</sequence>
<dbReference type="HOGENOM" id="CLU_1128157_0_0_11"/>
<dbReference type="Proteomes" id="UP000019150">
    <property type="component" value="Chromosome"/>
</dbReference>
<evidence type="ECO:0000256" key="1">
    <source>
        <dbReference type="SAM" id="MobiDB-lite"/>
    </source>
</evidence>
<proteinExistence type="predicted"/>
<keyword evidence="3" id="KW-1185">Reference proteome</keyword>
<evidence type="ECO:0000313" key="2">
    <source>
        <dbReference type="EMBL" id="AHH17050.1"/>
    </source>
</evidence>
<feature type="compositionally biased region" description="Basic residues" evidence="1">
    <location>
        <begin position="232"/>
        <end position="246"/>
    </location>
</feature>
<accession>W5TCH7</accession>
<feature type="region of interest" description="Disordered" evidence="1">
    <location>
        <begin position="82"/>
        <end position="161"/>
    </location>
</feature>
<dbReference type="AlphaFoldDB" id="W5TCH7"/>
<feature type="compositionally biased region" description="Polar residues" evidence="1">
    <location>
        <begin position="197"/>
        <end position="212"/>
    </location>
</feature>